<reference evidence="11 12" key="1">
    <citation type="journal article" date="2015" name="Genome Biol. Evol.">
        <title>Found and Lost: The Fates of Horizontally Acquired Genes in Arthropod-Symbiotic Spiroplasma.</title>
        <authorList>
            <person name="Lo W.S."/>
            <person name="Gasparich G.E."/>
            <person name="Kuo C.H."/>
        </authorList>
    </citation>
    <scope>NUCLEOTIDE SEQUENCE [LARGE SCALE GENOMIC DNA]</scope>
    <source>
        <strain evidence="12">TDA-040725-5</strain>
    </source>
</reference>
<dbReference type="FunFam" id="3.40.50.300:FF:000094">
    <property type="entry name" value="GTPase Era"/>
    <property type="match status" value="1"/>
</dbReference>
<evidence type="ECO:0000313" key="12">
    <source>
        <dbReference type="Proteomes" id="UP000035661"/>
    </source>
</evidence>
<evidence type="ECO:0000256" key="1">
    <source>
        <dbReference type="ARBA" id="ARBA00007921"/>
    </source>
</evidence>
<dbReference type="GO" id="GO:0005886">
    <property type="term" value="C:plasma membrane"/>
    <property type="evidence" value="ECO:0007669"/>
    <property type="project" value="UniProtKB-SubCell"/>
</dbReference>
<feature type="region of interest" description="G2" evidence="7">
    <location>
        <begin position="39"/>
        <end position="43"/>
    </location>
</feature>
<comment type="similarity">
    <text evidence="1 6 7 8">Belongs to the TRAFAC class TrmE-Era-EngA-EngB-Septin-like GTPase superfamily. Era GTPase family.</text>
</comment>
<dbReference type="GO" id="GO:0070181">
    <property type="term" value="F:small ribosomal subunit rRNA binding"/>
    <property type="evidence" value="ECO:0007669"/>
    <property type="project" value="UniProtKB-UniRule"/>
</dbReference>
<dbReference type="Pfam" id="PF07650">
    <property type="entry name" value="KH_2"/>
    <property type="match status" value="1"/>
</dbReference>
<evidence type="ECO:0000256" key="2">
    <source>
        <dbReference type="ARBA" id="ARBA00020484"/>
    </source>
</evidence>
<dbReference type="SUPFAM" id="SSF54814">
    <property type="entry name" value="Prokaryotic type KH domain (KH-domain type II)"/>
    <property type="match status" value="1"/>
</dbReference>
<comment type="function">
    <text evidence="6">An essential GTPase that binds both GDP and GTP, with rapid nucleotide exchange. Plays a role in 16S rRNA processing and 30S ribosomal subunit biogenesis and possibly also in cell cycle regulation and energy metabolism.</text>
</comment>
<dbReference type="GO" id="GO:0043024">
    <property type="term" value="F:ribosomal small subunit binding"/>
    <property type="evidence" value="ECO:0007669"/>
    <property type="project" value="TreeGrafter"/>
</dbReference>
<feature type="binding site" evidence="6">
    <location>
        <begin position="122"/>
        <end position="125"/>
    </location>
    <ligand>
        <name>GTP</name>
        <dbReference type="ChEBI" id="CHEBI:37565"/>
    </ligand>
</feature>
<dbReference type="CDD" id="cd04163">
    <property type="entry name" value="Era"/>
    <property type="match status" value="1"/>
</dbReference>
<keyword evidence="5 6" id="KW-0342">GTP-binding</keyword>
<accession>A0A0H3XLK8</accession>
<dbReference type="PROSITE" id="PS50823">
    <property type="entry name" value="KH_TYPE_2"/>
    <property type="match status" value="1"/>
</dbReference>
<feature type="region of interest" description="G3" evidence="7">
    <location>
        <begin position="60"/>
        <end position="63"/>
    </location>
</feature>
<dbReference type="Gene3D" id="3.40.50.300">
    <property type="entry name" value="P-loop containing nucleotide triphosphate hydrolases"/>
    <property type="match status" value="1"/>
</dbReference>
<evidence type="ECO:0000256" key="3">
    <source>
        <dbReference type="ARBA" id="ARBA00022741"/>
    </source>
</evidence>
<dbReference type="Gene3D" id="3.30.300.20">
    <property type="match status" value="1"/>
</dbReference>
<feature type="domain" description="KH type-2" evidence="9">
    <location>
        <begin position="191"/>
        <end position="279"/>
    </location>
</feature>
<dbReference type="SUPFAM" id="SSF52540">
    <property type="entry name" value="P-loop containing nucleoside triphosphate hydrolases"/>
    <property type="match status" value="1"/>
</dbReference>
<feature type="region of interest" description="G1" evidence="7">
    <location>
        <begin position="13"/>
        <end position="20"/>
    </location>
</feature>
<dbReference type="InterPro" id="IPR015946">
    <property type="entry name" value="KH_dom-like_a/b"/>
</dbReference>
<dbReference type="GO" id="GO:0005829">
    <property type="term" value="C:cytosol"/>
    <property type="evidence" value="ECO:0007669"/>
    <property type="project" value="TreeGrafter"/>
</dbReference>
<dbReference type="KEGG" id="seri:SERIO_v1c08640"/>
<feature type="region of interest" description="G5" evidence="7">
    <location>
        <begin position="151"/>
        <end position="153"/>
    </location>
</feature>
<dbReference type="STRING" id="315358.SERIO_v1c08640"/>
<keyword evidence="6" id="KW-0472">Membrane</keyword>
<evidence type="ECO:0000256" key="8">
    <source>
        <dbReference type="RuleBase" id="RU003761"/>
    </source>
</evidence>
<keyword evidence="6" id="KW-0690">Ribosome biogenesis</keyword>
<dbReference type="RefSeq" id="WP_047791627.1">
    <property type="nucleotide sequence ID" value="NZ_CP011856.1"/>
</dbReference>
<dbReference type="NCBIfam" id="TIGR00231">
    <property type="entry name" value="small_GTP"/>
    <property type="match status" value="1"/>
</dbReference>
<dbReference type="GO" id="GO:0000028">
    <property type="term" value="P:ribosomal small subunit assembly"/>
    <property type="evidence" value="ECO:0007669"/>
    <property type="project" value="TreeGrafter"/>
</dbReference>
<evidence type="ECO:0000256" key="7">
    <source>
        <dbReference type="PROSITE-ProRule" id="PRU01050"/>
    </source>
</evidence>
<sequence length="298" mass="33894">MKEIKSGFVAIVGRPNVGKSTLLNTILHNKVAIVTPKAQTTRNRIQGIYNDNESQIVFMDTPGVHKAKHEMGKFMNKVALSSTKSADVILFLTPANERIGDNDQFILKAIQERNVPIILVITKSDLVKKDDLVLKITEWNKLAKFDEVIPISSLQNENITQLLTLIKSNLQLGPQYYPDDVLTDQPEKFLIREIIREKILLLTEEEIPHSVAILIDQFEEQDNLLKIMASICVERTSQKGIIIGKQGKMIKEIGTKARLELEQILNTKIFLELFVKVVEKWREKASMIAKLGYNKESY</sequence>
<feature type="binding site" evidence="6">
    <location>
        <begin position="13"/>
        <end position="20"/>
    </location>
    <ligand>
        <name>GTP</name>
        <dbReference type="ChEBI" id="CHEBI:37565"/>
    </ligand>
</feature>
<comment type="subunit">
    <text evidence="6">Monomer.</text>
</comment>
<dbReference type="GO" id="GO:0005525">
    <property type="term" value="F:GTP binding"/>
    <property type="evidence" value="ECO:0007669"/>
    <property type="project" value="UniProtKB-UniRule"/>
</dbReference>
<dbReference type="InterPro" id="IPR030388">
    <property type="entry name" value="G_ERA_dom"/>
</dbReference>
<feature type="binding site" evidence="6">
    <location>
        <begin position="60"/>
        <end position="64"/>
    </location>
    <ligand>
        <name>GTP</name>
        <dbReference type="ChEBI" id="CHEBI:37565"/>
    </ligand>
</feature>
<protein>
    <recommendedName>
        <fullName evidence="2 6">GTPase Era</fullName>
    </recommendedName>
</protein>
<evidence type="ECO:0000256" key="5">
    <source>
        <dbReference type="ARBA" id="ARBA00023134"/>
    </source>
</evidence>
<dbReference type="Pfam" id="PF01926">
    <property type="entry name" value="MMR_HSR1"/>
    <property type="match status" value="1"/>
</dbReference>
<dbReference type="InterPro" id="IPR006073">
    <property type="entry name" value="GTP-bd"/>
</dbReference>
<dbReference type="Proteomes" id="UP000035661">
    <property type="component" value="Chromosome"/>
</dbReference>
<keyword evidence="6" id="KW-0699">rRNA-binding</keyword>
<evidence type="ECO:0000313" key="11">
    <source>
        <dbReference type="EMBL" id="AKM54424.1"/>
    </source>
</evidence>
<dbReference type="EMBL" id="CP011856">
    <property type="protein sequence ID" value="AKM54424.1"/>
    <property type="molecule type" value="Genomic_DNA"/>
</dbReference>
<reference evidence="12" key="2">
    <citation type="submission" date="2015-06" db="EMBL/GenBank/DDBJ databases">
        <title>Complete genome sequence of Spiroplasma eriocheiris TDA-040725-5 (DSM 21848).</title>
        <authorList>
            <person name="Lo W.-S."/>
            <person name="Kuo C.-H."/>
        </authorList>
    </citation>
    <scope>NUCLEOTIDE SEQUENCE [LARGE SCALE GENOMIC DNA]</scope>
    <source>
        <strain evidence="12">TDA-040725-5</strain>
    </source>
</reference>
<dbReference type="PROSITE" id="PS51713">
    <property type="entry name" value="G_ERA"/>
    <property type="match status" value="1"/>
</dbReference>
<dbReference type="HAMAP" id="MF_00367">
    <property type="entry name" value="GTPase_Era"/>
    <property type="match status" value="1"/>
</dbReference>
<evidence type="ECO:0000259" key="10">
    <source>
        <dbReference type="PROSITE" id="PS51713"/>
    </source>
</evidence>
<name>A0A0H3XLK8_9MOLU</name>
<keyword evidence="12" id="KW-1185">Reference proteome</keyword>
<dbReference type="PRINTS" id="PR00326">
    <property type="entry name" value="GTP1OBG"/>
</dbReference>
<keyword evidence="4 6" id="KW-0694">RNA-binding</keyword>
<feature type="region of interest" description="G4" evidence="7">
    <location>
        <begin position="122"/>
        <end position="125"/>
    </location>
</feature>
<keyword evidence="6" id="KW-0963">Cytoplasm</keyword>
<keyword evidence="6" id="KW-1003">Cell membrane</keyword>
<dbReference type="NCBIfam" id="TIGR00436">
    <property type="entry name" value="era"/>
    <property type="match status" value="1"/>
</dbReference>
<dbReference type="GO" id="GO:0003924">
    <property type="term" value="F:GTPase activity"/>
    <property type="evidence" value="ECO:0007669"/>
    <property type="project" value="UniProtKB-UniRule"/>
</dbReference>
<dbReference type="PATRIC" id="fig|743698.3.peg.870"/>
<dbReference type="CDD" id="cd22534">
    <property type="entry name" value="KH-II_Era"/>
    <property type="match status" value="1"/>
</dbReference>
<dbReference type="InterPro" id="IPR009019">
    <property type="entry name" value="KH_sf_prok-type"/>
</dbReference>
<dbReference type="InterPro" id="IPR004044">
    <property type="entry name" value="KH_dom_type_2"/>
</dbReference>
<organism evidence="11 12">
    <name type="scientific">Spiroplasma eriocheiris</name>
    <dbReference type="NCBI Taxonomy" id="315358"/>
    <lineage>
        <taxon>Bacteria</taxon>
        <taxon>Bacillati</taxon>
        <taxon>Mycoplasmatota</taxon>
        <taxon>Mollicutes</taxon>
        <taxon>Entomoplasmatales</taxon>
        <taxon>Spiroplasmataceae</taxon>
        <taxon>Spiroplasma</taxon>
    </lineage>
</organism>
<proteinExistence type="inferred from homology"/>
<dbReference type="InterPro" id="IPR005225">
    <property type="entry name" value="Small_GTP-bd"/>
</dbReference>
<dbReference type="InterPro" id="IPR027417">
    <property type="entry name" value="P-loop_NTPase"/>
</dbReference>
<keyword evidence="3 6" id="KW-0547">Nucleotide-binding</keyword>
<dbReference type="FunFam" id="3.30.300.20:FF:000003">
    <property type="entry name" value="GTPase Era"/>
    <property type="match status" value="1"/>
</dbReference>
<comment type="subcellular location">
    <subcellularLocation>
        <location evidence="6">Cytoplasm</location>
    </subcellularLocation>
    <subcellularLocation>
        <location evidence="6">Cell membrane</location>
        <topology evidence="6">Peripheral membrane protein</topology>
    </subcellularLocation>
</comment>
<evidence type="ECO:0000256" key="6">
    <source>
        <dbReference type="HAMAP-Rule" id="MF_00367"/>
    </source>
</evidence>
<gene>
    <name evidence="6 11" type="primary">era</name>
    <name evidence="11" type="ORF">SERIO_v1c08640</name>
</gene>
<dbReference type="NCBIfam" id="NF000908">
    <property type="entry name" value="PRK00089.1"/>
    <property type="match status" value="1"/>
</dbReference>
<dbReference type="PANTHER" id="PTHR42698">
    <property type="entry name" value="GTPASE ERA"/>
    <property type="match status" value="1"/>
</dbReference>
<evidence type="ECO:0000256" key="4">
    <source>
        <dbReference type="ARBA" id="ARBA00022884"/>
    </source>
</evidence>
<evidence type="ECO:0000259" key="9">
    <source>
        <dbReference type="PROSITE" id="PS50823"/>
    </source>
</evidence>
<dbReference type="InterPro" id="IPR005662">
    <property type="entry name" value="GTPase_Era-like"/>
</dbReference>
<dbReference type="PANTHER" id="PTHR42698:SF1">
    <property type="entry name" value="GTPASE ERA, MITOCHONDRIAL"/>
    <property type="match status" value="1"/>
</dbReference>
<feature type="domain" description="Era-type G" evidence="10">
    <location>
        <begin position="5"/>
        <end position="175"/>
    </location>
</feature>
<dbReference type="AlphaFoldDB" id="A0A0H3XLK8"/>